<name>A0A841T7U0_9BACL</name>
<dbReference type="Proteomes" id="UP000535838">
    <property type="component" value="Unassembled WGS sequence"/>
</dbReference>
<sequence>MRSQTKKNRLLLGVTSVVLATAPFFSAAEAAMVTTTVPAITAVSKVVKPIYLNAKSYINLVDVSLAPADNGQTAAFRLSVYNGSTAVLDLSDYLLQLTNTAGSSYTLKTASADSLTAKIAPGSKVFITLYASVGESTKLSDLKFRVSKFDFSSAGYVKGIGSFTFPTTYTNIVGVGSYKALYYNNTTLNTKVYTASVGASGENNYVNINFVYNNTGKNAVTLSKYKYYIMTNEGIIYQATTEEEDITIDPLERKEIQLTATVPASLKTTGWKLLIVNESDAAAKLPVGSYQLSFSGAPIATSTDSFTYSNTNGKYQFKLAKLLREPMDSKDILAARIRITNQGTVSADLPNISGYFYLDDKVKLDFKTVASSNQFGLNAGGYVDVDVYATLPANYSFTKASIIVNNKTAADTTAVKIGQLGTTSAQTSLPVNTFDKAYSIAREGSQMTGTINGAKVYTGLSTKLFTVQMALASDEKRSIDPVNLTAYFISDNDEIFPATISTGTGKVNPQGKSLVTFKASVPLGYDTSKLRLIVGEGVTDTAYTTGTAIANAYVNGAIFALPAEQGVTNSYQNLTLLPYNLSINTFTPTILGDNVKLTFKYDLSKDTSYNIYPTDTKYLMTVVGTDTDDGTEYTYISQDLTIEGDGESALTVGDDKTISFEKANPYGGVDSTLRFTVRLYEVIDGAKKLVAERPMGYWFLDNDWTQEALS</sequence>
<gene>
    <name evidence="2" type="ORF">H7B67_28705</name>
</gene>
<feature type="chain" id="PRO_5032973122" evidence="1">
    <location>
        <begin position="28"/>
        <end position="710"/>
    </location>
</feature>
<accession>A0A841T7U0</accession>
<reference evidence="2 3" key="1">
    <citation type="submission" date="2020-08" db="EMBL/GenBank/DDBJ databases">
        <title>Cohnella phylogeny.</title>
        <authorList>
            <person name="Dunlap C."/>
        </authorList>
    </citation>
    <scope>NUCLEOTIDE SEQUENCE [LARGE SCALE GENOMIC DNA]</scope>
    <source>
        <strain evidence="2 3">DSM 25241</strain>
    </source>
</reference>
<keyword evidence="1" id="KW-0732">Signal</keyword>
<dbReference type="AlphaFoldDB" id="A0A841T7U0"/>
<proteinExistence type="predicted"/>
<evidence type="ECO:0000313" key="2">
    <source>
        <dbReference type="EMBL" id="MBB6638130.1"/>
    </source>
</evidence>
<organism evidence="2 3">
    <name type="scientific">Cohnella thailandensis</name>
    <dbReference type="NCBI Taxonomy" id="557557"/>
    <lineage>
        <taxon>Bacteria</taxon>
        <taxon>Bacillati</taxon>
        <taxon>Bacillota</taxon>
        <taxon>Bacilli</taxon>
        <taxon>Bacillales</taxon>
        <taxon>Paenibacillaceae</taxon>
        <taxon>Cohnella</taxon>
    </lineage>
</organism>
<comment type="caution">
    <text evidence="2">The sequence shown here is derived from an EMBL/GenBank/DDBJ whole genome shotgun (WGS) entry which is preliminary data.</text>
</comment>
<evidence type="ECO:0000313" key="3">
    <source>
        <dbReference type="Proteomes" id="UP000535838"/>
    </source>
</evidence>
<protein>
    <submittedName>
        <fullName evidence="2">Uncharacterized protein</fullName>
    </submittedName>
</protein>
<dbReference type="EMBL" id="JACJVQ010000028">
    <property type="protein sequence ID" value="MBB6638130.1"/>
    <property type="molecule type" value="Genomic_DNA"/>
</dbReference>
<feature type="signal peptide" evidence="1">
    <location>
        <begin position="1"/>
        <end position="27"/>
    </location>
</feature>
<keyword evidence="3" id="KW-1185">Reference proteome</keyword>
<dbReference type="RefSeq" id="WP_185123333.1">
    <property type="nucleotide sequence ID" value="NZ_JACJVQ010000028.1"/>
</dbReference>
<evidence type="ECO:0000256" key="1">
    <source>
        <dbReference type="SAM" id="SignalP"/>
    </source>
</evidence>